<dbReference type="RefSeq" id="XP_028527440.1">
    <property type="nucleotide sequence ID" value="XM_028670715.1"/>
</dbReference>
<evidence type="ECO:0000313" key="8">
    <source>
        <dbReference type="Proteomes" id="UP000220797"/>
    </source>
</evidence>
<dbReference type="Gene3D" id="3.30.200.20">
    <property type="entry name" value="Phosphorylase Kinase, domain 1"/>
    <property type="match status" value="1"/>
</dbReference>
<dbReference type="OMA" id="IMINMKR"/>
<evidence type="ECO:0000256" key="1">
    <source>
        <dbReference type="ARBA" id="ARBA00022527"/>
    </source>
</evidence>
<dbReference type="PANTHER" id="PTHR24058:SF124">
    <property type="entry name" value="PROTEIN KINASE SUPERFAMILY PROTEIN"/>
    <property type="match status" value="1"/>
</dbReference>
<dbReference type="EMBL" id="CVMV01000032">
    <property type="protein sequence ID" value="CRG94625.1"/>
    <property type="molecule type" value="Genomic_DNA"/>
</dbReference>
<evidence type="ECO:0000256" key="2">
    <source>
        <dbReference type="ARBA" id="ARBA00022679"/>
    </source>
</evidence>
<accession>A0A1J1GUA7</accession>
<dbReference type="Gene3D" id="1.10.510.10">
    <property type="entry name" value="Transferase(Phosphotransferase) domain 1"/>
    <property type="match status" value="1"/>
</dbReference>
<dbReference type="Pfam" id="PF00069">
    <property type="entry name" value="Pkinase"/>
    <property type="match status" value="2"/>
</dbReference>
<dbReference type="GO" id="GO:0005524">
    <property type="term" value="F:ATP binding"/>
    <property type="evidence" value="ECO:0007669"/>
    <property type="project" value="UniProtKB-KW"/>
</dbReference>
<reference evidence="7" key="1">
    <citation type="submission" date="2015-04" db="EMBL/GenBank/DDBJ databases">
        <authorList>
            <consortium name="Pathogen Informatics"/>
        </authorList>
    </citation>
    <scope>NUCLEOTIDE SEQUENCE [LARGE SCALE GENOMIC DNA]</scope>
    <source>
        <strain evidence="7">8A</strain>
    </source>
</reference>
<sequence>MQKTEENLLTLIKIVEDFSTKCTIYKNKCISNLMFSNNVYTKNSNDKNDREEFLKTFNDFLRKLNILHHHFSEDNNTGENDQSIDIIYNKDKNINCINNDENKDISNTESSFERSLNNEKDMKIDLKKKIKEEEEKKKTKCIVEEIKLVNGLNRNDLSKNDKKYSLSMYEGYHTDSNTESSLTNTEISIENEDILNKRNNILIKYVIDLDYALNVRRISKENLIEEIKEFYTIHNSNIKLNDYSKYLSYDIINKLKKKIDKDNFNLINKHGNPFKNNKFFFNVPNNYFFTKSYNEKNKDILYTSNNTNYEKSLKGVNVYSLSYNSSTVNGNNYNFCTNNVLSRNNSNNKYSSPNFGILERQLSPNFGSFDENNKNGNFSYKDENEYHKCSDYEEEKCSIYFKYNSNNDPIENNKVLSKCSTTLSSKNMNISNSPDYSSNYNNEDELTNNLNDKTELEDENTYEINNIENKKNNLSSNTSDFYQSISDFYKNKENYNCDENNHTYIRNNSLFLNSNETEVNTNNKSCHQNRENIINLCFDDELSNAITLNNDSFTNQDKKNCYHSEKNGHISNYKIDCNGINLYNEEKEINIGKLMEYEKDESRWFDEYCNGDYNLFRSKQLKKKKEVMLHYLDNMSNNKNKDEELDKSNMNEIDSINLNKDYTNYDNTYNVINLKVMYENNKGEFGSNEEINFFPSQIILNKYQVVKILSKTKFSTTLKCLNLLYKKDRKHKKTHPVTTVINDKESIHRYNDENMSISLNNLRNEKNILSSNECNRKKNCDSKYFLRKNKEKDYKYVCLKVMKNGKSFLDQGLFELIVLNMLCDEDNINANNNDKLTNKNIIQLYDYFYFKEHLIIVTEYMQSDLYNYFIKKGKLGTIGQLQVLAKNLLEGLAYVHSKNLIHCDIKPENIMINMKKKKNAKQRKKKSNENITNEKEGNYYNSKNFRVLKITKNDNSEHDLHNDKNNQDNFIPSLNKNNLDIHNTDFKNPNNDLNKYYINSNEFSNCSNKFINDLYNLRENSKNSNNSHIFSDEKFDKIKIIDFNSAIYESDKLEMYVQTRSYRSPEVLLQQNYDRKIDIWSLGCVLFEFLTKKILFDHQNIYRFIYSIVSYIGYFPFYMIYECKIPYIFTKHGLMILKKIIIDKNYENYVKEKQIDEIYDQEVIFNSKDFFRLNKKEDFENELLEIEQQNNDGSSNQGNQEIYYDVCYPCENFLKDNFHVGDLLFIDFLLSLLQIDPCKRLDSIQALKHPWLTPNIYEDGL</sequence>
<keyword evidence="8" id="KW-1185">Reference proteome</keyword>
<proteinExistence type="predicted"/>
<dbReference type="PROSITE" id="PS00108">
    <property type="entry name" value="PROTEIN_KINASE_ST"/>
    <property type="match status" value="1"/>
</dbReference>
<dbReference type="InterPro" id="IPR008271">
    <property type="entry name" value="Ser/Thr_kinase_AS"/>
</dbReference>
<dbReference type="SUPFAM" id="SSF56112">
    <property type="entry name" value="Protein kinase-like (PK-like)"/>
    <property type="match status" value="1"/>
</dbReference>
<dbReference type="AlphaFoldDB" id="A0A1J1GUA7"/>
<evidence type="ECO:0000259" key="6">
    <source>
        <dbReference type="PROSITE" id="PS50011"/>
    </source>
</evidence>
<keyword evidence="1 7" id="KW-0723">Serine/threonine-protein kinase</keyword>
<keyword evidence="4 7" id="KW-0418">Kinase</keyword>
<dbReference type="GO" id="GO:0004674">
    <property type="term" value="F:protein serine/threonine kinase activity"/>
    <property type="evidence" value="ECO:0007669"/>
    <property type="project" value="UniProtKB-KW"/>
</dbReference>
<evidence type="ECO:0000256" key="3">
    <source>
        <dbReference type="ARBA" id="ARBA00022741"/>
    </source>
</evidence>
<name>A0A1J1GUA7_PLAGA</name>
<keyword evidence="5" id="KW-0067">ATP-binding</keyword>
<dbReference type="VEuPathDB" id="PlasmoDB:PGAL8A_00202200"/>
<dbReference type="InterPro" id="IPR000719">
    <property type="entry name" value="Prot_kinase_dom"/>
</dbReference>
<dbReference type="InterPro" id="IPR011009">
    <property type="entry name" value="Kinase-like_dom_sf"/>
</dbReference>
<evidence type="ECO:0000313" key="7">
    <source>
        <dbReference type="EMBL" id="CRG94625.1"/>
    </source>
</evidence>
<feature type="domain" description="Protein kinase" evidence="6">
    <location>
        <begin position="703"/>
        <end position="1252"/>
    </location>
</feature>
<evidence type="ECO:0000256" key="5">
    <source>
        <dbReference type="ARBA" id="ARBA00022840"/>
    </source>
</evidence>
<dbReference type="PROSITE" id="PS50011">
    <property type="entry name" value="PROTEIN_KINASE_DOM"/>
    <property type="match status" value="1"/>
</dbReference>
<protein>
    <submittedName>
        <fullName evidence="7">Serine/threonine protein kinase, putative</fullName>
    </submittedName>
</protein>
<organism evidence="7 8">
    <name type="scientific">Plasmodium gallinaceum</name>
    <dbReference type="NCBI Taxonomy" id="5849"/>
    <lineage>
        <taxon>Eukaryota</taxon>
        <taxon>Sar</taxon>
        <taxon>Alveolata</taxon>
        <taxon>Apicomplexa</taxon>
        <taxon>Aconoidasida</taxon>
        <taxon>Haemosporida</taxon>
        <taxon>Plasmodiidae</taxon>
        <taxon>Plasmodium</taxon>
        <taxon>Plasmodium (Haemamoeba)</taxon>
    </lineage>
</organism>
<keyword evidence="3" id="KW-0547">Nucleotide-binding</keyword>
<dbReference type="GeneID" id="39730548"/>
<comment type="caution">
    <text evidence="7">The sequence shown here is derived from an EMBL/GenBank/DDBJ whole genome shotgun (WGS) entry which is preliminary data.</text>
</comment>
<gene>
    <name evidence="7" type="primary">SRPK2</name>
    <name evidence="7" type="ORF">PGAL8A_00202200</name>
</gene>
<dbReference type="Proteomes" id="UP000220797">
    <property type="component" value="Unassembled WGS sequence"/>
</dbReference>
<keyword evidence="2" id="KW-0808">Transferase</keyword>
<dbReference type="InterPro" id="IPR050494">
    <property type="entry name" value="Ser_Thr_dual-spec_kinase"/>
</dbReference>
<dbReference type="FunFam" id="1.10.510.10:FF:000812">
    <property type="entry name" value="CMGC/DYRK protein kinase"/>
    <property type="match status" value="1"/>
</dbReference>
<dbReference type="PANTHER" id="PTHR24058">
    <property type="entry name" value="DUAL SPECIFICITY PROTEIN KINASE"/>
    <property type="match status" value="1"/>
</dbReference>
<dbReference type="OrthoDB" id="9332038at2759"/>
<evidence type="ECO:0000256" key="4">
    <source>
        <dbReference type="ARBA" id="ARBA00022777"/>
    </source>
</evidence>
<dbReference type="SMART" id="SM00220">
    <property type="entry name" value="S_TKc"/>
    <property type="match status" value="1"/>
</dbReference>